<evidence type="ECO:0000313" key="2">
    <source>
        <dbReference type="Proteomes" id="UP000187412"/>
    </source>
</evidence>
<proteinExistence type="predicted"/>
<accession>A0ABX3H3U5</accession>
<name>A0ABX3H3U5_PAEBO</name>
<dbReference type="Proteomes" id="UP000187412">
    <property type="component" value="Unassembled WGS sequence"/>
</dbReference>
<reference evidence="1 2" key="1">
    <citation type="submission" date="2016-10" db="EMBL/GenBank/DDBJ databases">
        <title>Paenibacillus species isolates.</title>
        <authorList>
            <person name="Beno S.M."/>
        </authorList>
    </citation>
    <scope>NUCLEOTIDE SEQUENCE [LARGE SCALE GENOMIC DNA]</scope>
    <source>
        <strain evidence="1 2">FSL H7-0744</strain>
    </source>
</reference>
<protein>
    <submittedName>
        <fullName evidence="1">Uncharacterized protein</fullName>
    </submittedName>
</protein>
<comment type="caution">
    <text evidence="1">The sequence shown here is derived from an EMBL/GenBank/DDBJ whole genome shotgun (WGS) entry which is preliminary data.</text>
</comment>
<sequence>MNTGTLAEIPKKGREYGKSIKQISFFEDEMIQLSEEKYKEYFHYPNNALSLLLHFVENVNEKGYVFILFLTQFQNSMYLSMLSTLSRHDIQAMMILRYALESSVLAAYGLTNTNIYEFVKTDK</sequence>
<gene>
    <name evidence="1" type="ORF">BSK56_21050</name>
</gene>
<organism evidence="1 2">
    <name type="scientific">Paenibacillus borealis</name>
    <dbReference type="NCBI Taxonomy" id="160799"/>
    <lineage>
        <taxon>Bacteria</taxon>
        <taxon>Bacillati</taxon>
        <taxon>Bacillota</taxon>
        <taxon>Bacilli</taxon>
        <taxon>Bacillales</taxon>
        <taxon>Paenibacillaceae</taxon>
        <taxon>Paenibacillus</taxon>
    </lineage>
</organism>
<dbReference type="EMBL" id="MPTB01000028">
    <property type="protein sequence ID" value="OMD45082.1"/>
    <property type="molecule type" value="Genomic_DNA"/>
</dbReference>
<evidence type="ECO:0000313" key="1">
    <source>
        <dbReference type="EMBL" id="OMD45082.1"/>
    </source>
</evidence>
<keyword evidence="2" id="KW-1185">Reference proteome</keyword>
<dbReference type="RefSeq" id="WP_076112603.1">
    <property type="nucleotide sequence ID" value="NZ_MPTB01000028.1"/>
</dbReference>